<feature type="domain" description="Astrovirus capsid protein inner core" evidence="5">
    <location>
        <begin position="11"/>
        <end position="240"/>
    </location>
</feature>
<dbReference type="InterPro" id="IPR029053">
    <property type="entry name" value="Viral_coat"/>
</dbReference>
<proteinExistence type="predicted"/>
<comment type="subcellular location">
    <subcellularLocation>
        <location evidence="1">Virion</location>
    </subcellularLocation>
</comment>
<organism evidence="7">
    <name type="scientific">Mops bat astrovirus</name>
    <dbReference type="NCBI Taxonomy" id="3141890"/>
    <lineage>
        <taxon>Viruses</taxon>
        <taxon>Riboviria</taxon>
        <taxon>Orthornavirae</taxon>
        <taxon>Pisuviricota</taxon>
        <taxon>Stelpaviricetes</taxon>
        <taxon>Stellavirales</taxon>
        <taxon>Astroviridae</taxon>
    </lineage>
</organism>
<dbReference type="Pfam" id="PF03115">
    <property type="entry name" value="Astro_capsid_N"/>
    <property type="match status" value="1"/>
</dbReference>
<name>A0AAU7E2P9_9VIRU</name>
<dbReference type="GO" id="GO:0019028">
    <property type="term" value="C:viral capsid"/>
    <property type="evidence" value="ECO:0007669"/>
    <property type="project" value="UniProtKB-KW"/>
</dbReference>
<feature type="domain" description="Structural protein 2 second" evidence="6">
    <location>
        <begin position="266"/>
        <end position="367"/>
    </location>
</feature>
<reference evidence="7" key="1">
    <citation type="journal article" date="2024" name="Microbiome">
        <title>Substantial viral diversity in bats and rodents from East Africa: insights into evolution, recombination, and cocirculation.</title>
        <authorList>
            <person name="Wang D."/>
            <person name="Yang X."/>
            <person name="Ren Z."/>
            <person name="Hu B."/>
            <person name="Zhao H."/>
            <person name="Yang K."/>
            <person name="Shi P."/>
            <person name="Zhang Z."/>
            <person name="Feng Q."/>
            <person name="Nawenja C.V."/>
            <person name="Obanda V."/>
            <person name="Robert K."/>
            <person name="Nalikka B."/>
            <person name="Waruhiu C.N."/>
            <person name="Ochola G.O."/>
            <person name="Onyuok S.O."/>
            <person name="Ochieng H."/>
            <person name="Li B."/>
            <person name="Zhu Y."/>
            <person name="Si H."/>
            <person name="Yin J."/>
            <person name="Kristiansen K."/>
            <person name="Jin X."/>
            <person name="Xu X."/>
            <person name="Xiao M."/>
            <person name="Agwanda B."/>
            <person name="Ommeh S."/>
            <person name="Li J."/>
            <person name="Shi Z.L."/>
        </authorList>
    </citation>
    <scope>NUCLEOTIDE SEQUENCE</scope>
    <source>
        <strain evidence="7">13A/Kenya/BAT1552/2015</strain>
    </source>
</reference>
<evidence type="ECO:0000256" key="3">
    <source>
        <dbReference type="ARBA" id="ARBA00022844"/>
    </source>
</evidence>
<feature type="compositionally biased region" description="Basic and acidic residues" evidence="4">
    <location>
        <begin position="14"/>
        <end position="25"/>
    </location>
</feature>
<dbReference type="Pfam" id="PF20751">
    <property type="entry name" value="SP2_M"/>
    <property type="match status" value="1"/>
</dbReference>
<reference evidence="7" key="2">
    <citation type="submission" date="2024-02" db="EMBL/GenBank/DDBJ databases">
        <authorList>
            <person name="Hu B."/>
        </authorList>
    </citation>
    <scope>NUCLEOTIDE SEQUENCE</scope>
    <source>
        <strain evidence="7">13A/Kenya/BAT1552/2015</strain>
    </source>
</reference>
<protein>
    <submittedName>
        <fullName evidence="7">Capsid protein</fullName>
    </submittedName>
</protein>
<accession>A0AAU7E2P9</accession>
<keyword evidence="3" id="KW-0946">Virion</keyword>
<evidence type="ECO:0000256" key="1">
    <source>
        <dbReference type="ARBA" id="ARBA00004328"/>
    </source>
</evidence>
<dbReference type="EMBL" id="PP711856">
    <property type="protein sequence ID" value="XBH23883.1"/>
    <property type="molecule type" value="Genomic_RNA"/>
</dbReference>
<keyword evidence="2" id="KW-0167">Capsid protein</keyword>
<feature type="compositionally biased region" description="Basic residues" evidence="4">
    <location>
        <begin position="26"/>
        <end position="39"/>
    </location>
</feature>
<dbReference type="InterPro" id="IPR048802">
    <property type="entry name" value="SP2_M"/>
</dbReference>
<dbReference type="InterPro" id="IPR004337">
    <property type="entry name" value="Astro_capsid_N"/>
</dbReference>
<evidence type="ECO:0000313" key="7">
    <source>
        <dbReference type="EMBL" id="XBH23883.1"/>
    </source>
</evidence>
<feature type="region of interest" description="Disordered" evidence="4">
    <location>
        <begin position="1"/>
        <end position="39"/>
    </location>
</feature>
<evidence type="ECO:0000256" key="2">
    <source>
        <dbReference type="ARBA" id="ARBA00022561"/>
    </source>
</evidence>
<evidence type="ECO:0000256" key="4">
    <source>
        <dbReference type="SAM" id="MobiDB-lite"/>
    </source>
</evidence>
<dbReference type="Gene3D" id="2.60.120.20">
    <property type="match status" value="1"/>
</dbReference>
<evidence type="ECO:0000259" key="6">
    <source>
        <dbReference type="Pfam" id="PF20751"/>
    </source>
</evidence>
<evidence type="ECO:0000259" key="5">
    <source>
        <dbReference type="Pfam" id="PF03115"/>
    </source>
</evidence>
<sequence length="719" mass="78748">MATAEPSKAVKQKIKSEVKKEVKKEEKKKKWNKPKKNYKKNWVKKEVKREVKKETSGPKVKFSVSVTATLGYVDGSSEHGIVLKLATFLHPGLCKGPDEDNNFGPLQAAVAQYGMWRCERASVSFTPMVGASAVSGTVVRCSVNLTQSPGSNSWGGLGARKHKDFQVGRAGVFHLTRQELAGPREGGWWMSDTNSEGAQSVGPAVEVHAFGKTTSTYKDQDYTGSLFIVELRGKWVFTNYNMAPALGTLERHESEVPTAKVKTDSSGQIQLELPSASAAARFMNDPTAVRTAANAEGGVGEIVYQVVDTSANLAASLAPPPFKWLIQGGWWFLKKIIGRSGENTSTDNFMVYASLADAQNNKPAKSSQLSGSGTPQKAVLQITQINSPNTGPGNSNPAVFGGGGGINFPIRPSGLPQGTFNLAGDLFPVYTVDSGMNYPYLMLAGGLSGLGTIRWYPAIHYEVRNLVVYNQSNSDLDGWYDVNMLPRKRWISIGGGNTTLTAQTWLDVYGHTSTQVGIQNSERIYEHTILWRLPTGTANWRQINNVAVTMFQIKSSTEIGTIKRLEYTKGITPRDQAINGKFFLSQFLVKGQPNLKTISNGDLPPDEFTLENSNDLITVINPHPMSVSVPQKFVVRLNQLVDSMSKLDKLAIKMGIDPDELDTSESEDSDCSIDSDDLMISDDEDFQNVTSTPKTQRYEKLIQAGFSHSEAERLCKMEC</sequence>